<dbReference type="NCBIfam" id="TIGR00231">
    <property type="entry name" value="small_GTP"/>
    <property type="match status" value="1"/>
</dbReference>
<sequence>MYKVVFLGNSNVGKTSLLTRIIQGEFNKYTVSTAGAAMQNYHYEIEGKSLDFQIWDTAGQEAYKSLAANYLRDATFAIVVYSIIDRTSFDELESWIKMIHDSDPNIQYLLVGNKTDLEKERQVTMNEALNKCEKLHAISVIEVSALTGYSIPNIFETIAEQELQPINQTSGSITIKAEKSEDPWKKNKNCC</sequence>
<organism evidence="2 3">
    <name type="scientific">Trichomonas vaginalis (strain ATCC PRA-98 / G3)</name>
    <dbReference type="NCBI Taxonomy" id="412133"/>
    <lineage>
        <taxon>Eukaryota</taxon>
        <taxon>Metamonada</taxon>
        <taxon>Parabasalia</taxon>
        <taxon>Trichomonadida</taxon>
        <taxon>Trichomonadidae</taxon>
        <taxon>Trichomonas</taxon>
    </lineage>
</organism>
<reference evidence="2" key="2">
    <citation type="journal article" date="2007" name="Science">
        <title>Draft genome sequence of the sexually transmitted pathogen Trichomonas vaginalis.</title>
        <authorList>
            <person name="Carlton J.M."/>
            <person name="Hirt R.P."/>
            <person name="Silva J.C."/>
            <person name="Delcher A.L."/>
            <person name="Schatz M."/>
            <person name="Zhao Q."/>
            <person name="Wortman J.R."/>
            <person name="Bidwell S.L."/>
            <person name="Alsmark U.C.M."/>
            <person name="Besteiro S."/>
            <person name="Sicheritz-Ponten T."/>
            <person name="Noel C.J."/>
            <person name="Dacks J.B."/>
            <person name="Foster P.G."/>
            <person name="Simillion C."/>
            <person name="Van de Peer Y."/>
            <person name="Miranda-Saavedra D."/>
            <person name="Barton G.J."/>
            <person name="Westrop G.D."/>
            <person name="Mueller S."/>
            <person name="Dessi D."/>
            <person name="Fiori P.L."/>
            <person name="Ren Q."/>
            <person name="Paulsen I."/>
            <person name="Zhang H."/>
            <person name="Bastida-Corcuera F.D."/>
            <person name="Simoes-Barbosa A."/>
            <person name="Brown M.T."/>
            <person name="Hayes R.D."/>
            <person name="Mukherjee M."/>
            <person name="Okumura C.Y."/>
            <person name="Schneider R."/>
            <person name="Smith A.J."/>
            <person name="Vanacova S."/>
            <person name="Villalvazo M."/>
            <person name="Haas B.J."/>
            <person name="Pertea M."/>
            <person name="Feldblyum T.V."/>
            <person name="Utterback T.R."/>
            <person name="Shu C.L."/>
            <person name="Osoegawa K."/>
            <person name="de Jong P.J."/>
            <person name="Hrdy I."/>
            <person name="Horvathova L."/>
            <person name="Zubacova Z."/>
            <person name="Dolezal P."/>
            <person name="Malik S.B."/>
            <person name="Logsdon J.M. Jr."/>
            <person name="Henze K."/>
            <person name="Gupta A."/>
            <person name="Wang C.C."/>
            <person name="Dunne R.L."/>
            <person name="Upcroft J.A."/>
            <person name="Upcroft P."/>
            <person name="White O."/>
            <person name="Salzberg S.L."/>
            <person name="Tang P."/>
            <person name="Chiu C.-H."/>
            <person name="Lee Y.-S."/>
            <person name="Embley T.M."/>
            <person name="Coombs G.H."/>
            <person name="Mottram J.C."/>
            <person name="Tachezy J."/>
            <person name="Fraser-Liggett C.M."/>
            <person name="Johnson P.J."/>
        </authorList>
    </citation>
    <scope>NUCLEOTIDE SEQUENCE [LARGE SCALE GENOMIC DNA]</scope>
    <source>
        <strain evidence="2">G3</strain>
    </source>
</reference>
<name>A2FSZ4_TRIV3</name>
<dbReference type="PROSITE" id="PS51419">
    <property type="entry name" value="RAB"/>
    <property type="match status" value="1"/>
</dbReference>
<dbReference type="SMART" id="SM00176">
    <property type="entry name" value="RAN"/>
    <property type="match status" value="1"/>
</dbReference>
<dbReference type="InterPro" id="IPR027417">
    <property type="entry name" value="P-loop_NTPase"/>
</dbReference>
<dbReference type="eggNOG" id="KOG0094">
    <property type="taxonomic scope" value="Eukaryota"/>
</dbReference>
<dbReference type="GO" id="GO:0005829">
    <property type="term" value="C:cytosol"/>
    <property type="evidence" value="ECO:0007669"/>
    <property type="project" value="GOC"/>
</dbReference>
<dbReference type="PROSITE" id="PS51420">
    <property type="entry name" value="RHO"/>
    <property type="match status" value="1"/>
</dbReference>
<dbReference type="Gene3D" id="3.40.50.300">
    <property type="entry name" value="P-loop containing nucleotide triphosphate hydrolases"/>
    <property type="match status" value="1"/>
</dbReference>
<dbReference type="VEuPathDB" id="TrichDB:TVAGG3_0768870"/>
<dbReference type="GO" id="GO:0005525">
    <property type="term" value="F:GTP binding"/>
    <property type="evidence" value="ECO:0007669"/>
    <property type="project" value="InterPro"/>
</dbReference>
<dbReference type="GO" id="GO:0006890">
    <property type="term" value="P:retrograde vesicle-mediated transport, Golgi to endoplasmic reticulum"/>
    <property type="evidence" value="ECO:0000318"/>
    <property type="project" value="GO_Central"/>
</dbReference>
<dbReference type="STRING" id="5722.A2FSZ4"/>
<dbReference type="FunFam" id="3.40.50.300:FF:001586">
    <property type="entry name" value="Small GTP-binding protein, putative"/>
    <property type="match status" value="1"/>
</dbReference>
<dbReference type="InParanoid" id="A2FSZ4"/>
<dbReference type="KEGG" id="tva:4749663"/>
<dbReference type="PRINTS" id="PR00449">
    <property type="entry name" value="RASTRNSFRMNG"/>
</dbReference>
<dbReference type="VEuPathDB" id="TrichDB:TVAG_387360"/>
<dbReference type="GO" id="GO:0005794">
    <property type="term" value="C:Golgi apparatus"/>
    <property type="evidence" value="ECO:0000318"/>
    <property type="project" value="GO_Central"/>
</dbReference>
<reference evidence="2" key="1">
    <citation type="submission" date="2006-10" db="EMBL/GenBank/DDBJ databases">
        <authorList>
            <person name="Amadeo P."/>
            <person name="Zhao Q."/>
            <person name="Wortman J."/>
            <person name="Fraser-Liggett C."/>
            <person name="Carlton J."/>
        </authorList>
    </citation>
    <scope>NUCLEOTIDE SEQUENCE</scope>
    <source>
        <strain evidence="2">G3</strain>
    </source>
</reference>
<dbReference type="OMA" id="ESWIKMI"/>
<dbReference type="InterPro" id="IPR005225">
    <property type="entry name" value="Small_GTP-bd"/>
</dbReference>
<dbReference type="SUPFAM" id="SSF52540">
    <property type="entry name" value="P-loop containing nucleoside triphosphate hydrolases"/>
    <property type="match status" value="1"/>
</dbReference>
<dbReference type="SMART" id="SM00174">
    <property type="entry name" value="RHO"/>
    <property type="match status" value="1"/>
</dbReference>
<keyword evidence="3" id="KW-1185">Reference proteome</keyword>
<evidence type="ECO:0000313" key="3">
    <source>
        <dbReference type="Proteomes" id="UP000001542"/>
    </source>
</evidence>
<dbReference type="InterPro" id="IPR001806">
    <property type="entry name" value="Small_GTPase"/>
</dbReference>
<dbReference type="GO" id="GO:0042147">
    <property type="term" value="P:retrograde transport, endosome to Golgi"/>
    <property type="evidence" value="ECO:0000318"/>
    <property type="project" value="GO_Central"/>
</dbReference>
<evidence type="ECO:0000313" key="2">
    <source>
        <dbReference type="EMBL" id="EAX91959.1"/>
    </source>
</evidence>
<dbReference type="Proteomes" id="UP000001542">
    <property type="component" value="Unassembled WGS sequence"/>
</dbReference>
<dbReference type="EMBL" id="DS113999">
    <property type="protein sequence ID" value="EAX91959.1"/>
    <property type="molecule type" value="Genomic_DNA"/>
</dbReference>
<proteinExistence type="predicted"/>
<dbReference type="GO" id="GO:0006891">
    <property type="term" value="P:intra-Golgi vesicle-mediated transport"/>
    <property type="evidence" value="ECO:0000318"/>
    <property type="project" value="GO_Central"/>
</dbReference>
<dbReference type="RefSeq" id="XP_001304889.1">
    <property type="nucleotide sequence ID" value="XM_001304888.1"/>
</dbReference>
<dbReference type="AlphaFoldDB" id="A2FSZ4"/>
<dbReference type="GO" id="GO:0006886">
    <property type="term" value="P:intracellular protein transport"/>
    <property type="evidence" value="ECO:0000318"/>
    <property type="project" value="GO_Central"/>
</dbReference>
<dbReference type="GO" id="GO:0012505">
    <property type="term" value="C:endomembrane system"/>
    <property type="evidence" value="ECO:0000318"/>
    <property type="project" value="GO_Central"/>
</dbReference>
<dbReference type="GO" id="GO:0003924">
    <property type="term" value="F:GTPase activity"/>
    <property type="evidence" value="ECO:0000318"/>
    <property type="project" value="GO_Central"/>
</dbReference>
<dbReference type="PROSITE" id="PS51421">
    <property type="entry name" value="RAS"/>
    <property type="match status" value="1"/>
</dbReference>
<dbReference type="Pfam" id="PF00071">
    <property type="entry name" value="Ras"/>
    <property type="match status" value="1"/>
</dbReference>
<keyword evidence="1" id="KW-0547">Nucleotide-binding</keyword>
<dbReference type="PANTHER" id="PTHR47978">
    <property type="match status" value="1"/>
</dbReference>
<dbReference type="SMART" id="SM00173">
    <property type="entry name" value="RAS"/>
    <property type="match status" value="1"/>
</dbReference>
<dbReference type="SMR" id="A2FSZ4"/>
<protein>
    <submittedName>
        <fullName evidence="2">Small GTP-binding protein, putative</fullName>
    </submittedName>
</protein>
<dbReference type="CDD" id="cd00154">
    <property type="entry name" value="Rab"/>
    <property type="match status" value="1"/>
</dbReference>
<dbReference type="SMART" id="SM00175">
    <property type="entry name" value="RAB"/>
    <property type="match status" value="1"/>
</dbReference>
<gene>
    <name evidence="2" type="ORF">TVAG_387360</name>
</gene>
<accession>A2FSZ4</accession>
<evidence type="ECO:0000256" key="1">
    <source>
        <dbReference type="ARBA" id="ARBA00022741"/>
    </source>
</evidence>